<gene>
    <name evidence="1" type="ORF">CALMAC_LOCUS10629</name>
</gene>
<dbReference type="Pfam" id="PF14978">
    <property type="entry name" value="MRP-63"/>
    <property type="match status" value="1"/>
</dbReference>
<protein>
    <recommendedName>
        <fullName evidence="3">Ribosomal protein 63, mitochondrial</fullName>
    </recommendedName>
</protein>
<dbReference type="Proteomes" id="UP000410492">
    <property type="component" value="Unassembled WGS sequence"/>
</dbReference>
<dbReference type="GO" id="GO:0003735">
    <property type="term" value="F:structural constituent of ribosome"/>
    <property type="evidence" value="ECO:0007669"/>
    <property type="project" value="TreeGrafter"/>
</dbReference>
<dbReference type="EMBL" id="CAACVG010008380">
    <property type="protein sequence ID" value="VEN49553.1"/>
    <property type="molecule type" value="Genomic_DNA"/>
</dbReference>
<dbReference type="OrthoDB" id="6019958at2759"/>
<evidence type="ECO:0000313" key="1">
    <source>
        <dbReference type="EMBL" id="VEN49553.1"/>
    </source>
</evidence>
<dbReference type="InterPro" id="IPR016576">
    <property type="entry name" value="Ribosomal_mL63"/>
</dbReference>
<dbReference type="PANTHER" id="PTHR14520:SF4">
    <property type="entry name" value="LARGE RIBOSOMAL SUBUNIT PROTEIN ML63"/>
    <property type="match status" value="1"/>
</dbReference>
<accession>A0A653CR51</accession>
<evidence type="ECO:0008006" key="3">
    <source>
        <dbReference type="Google" id="ProtNLM"/>
    </source>
</evidence>
<dbReference type="AlphaFoldDB" id="A0A653CR51"/>
<dbReference type="GO" id="GO:0005761">
    <property type="term" value="C:mitochondrial ribosome"/>
    <property type="evidence" value="ECO:0007669"/>
    <property type="project" value="InterPro"/>
</dbReference>
<dbReference type="PANTHER" id="PTHR14520">
    <property type="entry name" value="MITOCHONDRIAL RIBOSOMAL PROTEIN 63"/>
    <property type="match status" value="1"/>
</dbReference>
<name>A0A653CR51_CALMS</name>
<proteinExistence type="predicted"/>
<reference evidence="1 2" key="1">
    <citation type="submission" date="2019-01" db="EMBL/GenBank/DDBJ databases">
        <authorList>
            <person name="Sayadi A."/>
        </authorList>
    </citation>
    <scope>NUCLEOTIDE SEQUENCE [LARGE SCALE GENOMIC DNA]</scope>
</reference>
<keyword evidence="2" id="KW-1185">Reference proteome</keyword>
<evidence type="ECO:0000313" key="2">
    <source>
        <dbReference type="Proteomes" id="UP000410492"/>
    </source>
</evidence>
<sequence>MRLFPALFRKKMPNGNIFTGKHRLVRKVTIEDVQKLKNQLQIEEQNMFLLRHPYLSPEQSFGHARALGKNEANTIKTLTKVRPYKEHVTIESRLAHLRVKEAWE</sequence>
<organism evidence="1 2">
    <name type="scientific">Callosobruchus maculatus</name>
    <name type="common">Southern cowpea weevil</name>
    <name type="synonym">Pulse bruchid</name>
    <dbReference type="NCBI Taxonomy" id="64391"/>
    <lineage>
        <taxon>Eukaryota</taxon>
        <taxon>Metazoa</taxon>
        <taxon>Ecdysozoa</taxon>
        <taxon>Arthropoda</taxon>
        <taxon>Hexapoda</taxon>
        <taxon>Insecta</taxon>
        <taxon>Pterygota</taxon>
        <taxon>Neoptera</taxon>
        <taxon>Endopterygota</taxon>
        <taxon>Coleoptera</taxon>
        <taxon>Polyphaga</taxon>
        <taxon>Cucujiformia</taxon>
        <taxon>Chrysomeloidea</taxon>
        <taxon>Chrysomelidae</taxon>
        <taxon>Bruchinae</taxon>
        <taxon>Bruchini</taxon>
        <taxon>Callosobruchus</taxon>
    </lineage>
</organism>
<dbReference type="GO" id="GO:0032543">
    <property type="term" value="P:mitochondrial translation"/>
    <property type="evidence" value="ECO:0007669"/>
    <property type="project" value="TreeGrafter"/>
</dbReference>